<sequence>MSKITTFQPDRYMIDVYDLGIPNRTGSYLLNEEKKAIIDTSASPSIPHLLQGLTELHISPEEIDYLIVTHIHLDHAGGLGKMLEHCPNAKVIVHPKGAKHIIDPSRLIQGAKHVYGDQFDSLFDPIIPINENNVKVMADGDCLTLSEKCTLTFFDTPGHANHHFSIHDSKSNGVFTGDTIGVNYEAILGHPFFLPSTSPNQFDPEKMLQSAKKIMDLSPSFIYFGHFGGTHQVKDVWEQLQYWIPIFVEITHQVIQSSHSLDEKVLLLELSDELMKKVILEVPTTVTEEAKKLIQLDLQVCSMGLLDYFSKMQ</sequence>
<organism evidence="2 3">
    <name type="scientific">Bacillus suaedaesalsae</name>
    <dbReference type="NCBI Taxonomy" id="2810349"/>
    <lineage>
        <taxon>Bacteria</taxon>
        <taxon>Bacillati</taxon>
        <taxon>Bacillota</taxon>
        <taxon>Bacilli</taxon>
        <taxon>Bacillales</taxon>
        <taxon>Bacillaceae</taxon>
        <taxon>Bacillus</taxon>
    </lineage>
</organism>
<dbReference type="RefSeq" id="WP_204203001.1">
    <property type="nucleotide sequence ID" value="NZ_JAFELM010000024.1"/>
</dbReference>
<proteinExistence type="predicted"/>
<feature type="domain" description="Metallo-beta-lactamase" evidence="1">
    <location>
        <begin position="24"/>
        <end position="226"/>
    </location>
</feature>
<dbReference type="SUPFAM" id="SSF56281">
    <property type="entry name" value="Metallo-hydrolase/oxidoreductase"/>
    <property type="match status" value="1"/>
</dbReference>
<dbReference type="PANTHER" id="PTHR42951">
    <property type="entry name" value="METALLO-BETA-LACTAMASE DOMAIN-CONTAINING"/>
    <property type="match status" value="1"/>
</dbReference>
<evidence type="ECO:0000259" key="1">
    <source>
        <dbReference type="SMART" id="SM00849"/>
    </source>
</evidence>
<dbReference type="Gene3D" id="3.60.15.10">
    <property type="entry name" value="Ribonuclease Z/Hydroxyacylglutathione hydrolase-like"/>
    <property type="match status" value="1"/>
</dbReference>
<dbReference type="InterPro" id="IPR050855">
    <property type="entry name" value="NDM-1-like"/>
</dbReference>
<comment type="caution">
    <text evidence="2">The sequence shown here is derived from an EMBL/GenBank/DDBJ whole genome shotgun (WGS) entry which is preliminary data.</text>
</comment>
<dbReference type="PANTHER" id="PTHR42951:SF22">
    <property type="entry name" value="METALLO BETA-LACTAMASE SUPERFAMILY LIPOPROTEIN"/>
    <property type="match status" value="1"/>
</dbReference>
<dbReference type="InterPro" id="IPR036866">
    <property type="entry name" value="RibonucZ/Hydroxyglut_hydro"/>
</dbReference>
<name>A0ABS2DHX8_9BACI</name>
<dbReference type="Proteomes" id="UP001518925">
    <property type="component" value="Unassembled WGS sequence"/>
</dbReference>
<dbReference type="CDD" id="cd07726">
    <property type="entry name" value="ST1585-like_MBL-fold"/>
    <property type="match status" value="1"/>
</dbReference>
<gene>
    <name evidence="2" type="ORF">JR050_08020</name>
</gene>
<reference evidence="2 3" key="1">
    <citation type="submission" date="2021-02" db="EMBL/GenBank/DDBJ databases">
        <title>Bacillus sp. RD4P76, an endophyte from a halophyte.</title>
        <authorList>
            <person name="Sun J.-Q."/>
        </authorList>
    </citation>
    <scope>NUCLEOTIDE SEQUENCE [LARGE SCALE GENOMIC DNA]</scope>
    <source>
        <strain evidence="2 3">RD4P76</strain>
    </source>
</reference>
<dbReference type="EMBL" id="JAFELM010000024">
    <property type="protein sequence ID" value="MBM6617625.1"/>
    <property type="molecule type" value="Genomic_DNA"/>
</dbReference>
<protein>
    <submittedName>
        <fullName evidence="2">MBL fold metallo-hydrolase</fullName>
    </submittedName>
</protein>
<evidence type="ECO:0000313" key="3">
    <source>
        <dbReference type="Proteomes" id="UP001518925"/>
    </source>
</evidence>
<dbReference type="SMART" id="SM00849">
    <property type="entry name" value="Lactamase_B"/>
    <property type="match status" value="1"/>
</dbReference>
<keyword evidence="3" id="KW-1185">Reference proteome</keyword>
<dbReference type="InterPro" id="IPR001279">
    <property type="entry name" value="Metallo-B-lactamas"/>
</dbReference>
<accession>A0ABS2DHX8</accession>
<evidence type="ECO:0000313" key="2">
    <source>
        <dbReference type="EMBL" id="MBM6617625.1"/>
    </source>
</evidence>
<dbReference type="Pfam" id="PF00753">
    <property type="entry name" value="Lactamase_B"/>
    <property type="match status" value="1"/>
</dbReference>
<dbReference type="InterPro" id="IPR037482">
    <property type="entry name" value="ST1585_MBL-fold"/>
</dbReference>